<dbReference type="Gene3D" id="3.40.50.2300">
    <property type="match status" value="1"/>
</dbReference>
<comment type="caution">
    <text evidence="2">Lacks conserved residue(s) required for the propagation of feature annotation.</text>
</comment>
<dbReference type="GO" id="GO:0000160">
    <property type="term" value="P:phosphorelay signal transduction system"/>
    <property type="evidence" value="ECO:0007669"/>
    <property type="project" value="InterPro"/>
</dbReference>
<dbReference type="PANTHER" id="PTHR44591">
    <property type="entry name" value="STRESS RESPONSE REGULATOR PROTEIN 1"/>
    <property type="match status" value="1"/>
</dbReference>
<dbReference type="Pfam" id="PF00072">
    <property type="entry name" value="Response_reg"/>
    <property type="match status" value="1"/>
</dbReference>
<dbReference type="PANTHER" id="PTHR44591:SF3">
    <property type="entry name" value="RESPONSE REGULATORY DOMAIN-CONTAINING PROTEIN"/>
    <property type="match status" value="1"/>
</dbReference>
<dbReference type="InterPro" id="IPR011006">
    <property type="entry name" value="CheY-like_superfamily"/>
</dbReference>
<dbReference type="RefSeq" id="WP_316436369.1">
    <property type="nucleotide sequence ID" value="NZ_CP053587.1"/>
</dbReference>
<protein>
    <submittedName>
        <fullName evidence="4">Response regulator</fullName>
    </submittedName>
</protein>
<keyword evidence="1" id="KW-0597">Phosphoprotein</keyword>
<dbReference type="CDD" id="cd00156">
    <property type="entry name" value="REC"/>
    <property type="match status" value="1"/>
</dbReference>
<feature type="domain" description="Response regulatory" evidence="3">
    <location>
        <begin position="18"/>
        <end position="134"/>
    </location>
</feature>
<dbReference type="PROSITE" id="PS50110">
    <property type="entry name" value="RESPONSE_REGULATORY"/>
    <property type="match status" value="1"/>
</dbReference>
<evidence type="ECO:0000313" key="4">
    <source>
        <dbReference type="EMBL" id="WNZ27860.1"/>
    </source>
</evidence>
<dbReference type="AlphaFoldDB" id="A0AA96WN22"/>
<evidence type="ECO:0000259" key="3">
    <source>
        <dbReference type="PROSITE" id="PS50110"/>
    </source>
</evidence>
<dbReference type="SUPFAM" id="SSF52172">
    <property type="entry name" value="CheY-like"/>
    <property type="match status" value="1"/>
</dbReference>
<reference evidence="4" key="1">
    <citation type="submission" date="2020-05" db="EMBL/GenBank/DDBJ databases">
        <authorList>
            <person name="Zhu T."/>
            <person name="Keshari N."/>
            <person name="Lu X."/>
        </authorList>
    </citation>
    <scope>NUCLEOTIDE SEQUENCE</scope>
    <source>
        <strain evidence="4">NK1-12</strain>
    </source>
</reference>
<dbReference type="InterPro" id="IPR050595">
    <property type="entry name" value="Bact_response_regulator"/>
</dbReference>
<dbReference type="SMART" id="SM00448">
    <property type="entry name" value="REC"/>
    <property type="match status" value="1"/>
</dbReference>
<accession>A0AA96WN22</accession>
<dbReference type="InterPro" id="IPR001789">
    <property type="entry name" value="Sig_transdc_resp-reg_receiver"/>
</dbReference>
<evidence type="ECO:0000256" key="2">
    <source>
        <dbReference type="PROSITE-ProRule" id="PRU00169"/>
    </source>
</evidence>
<proteinExistence type="predicted"/>
<evidence type="ECO:0000256" key="1">
    <source>
        <dbReference type="ARBA" id="ARBA00022553"/>
    </source>
</evidence>
<organism evidence="4">
    <name type="scientific">Leptolyngbya sp. NK1-12</name>
    <dbReference type="NCBI Taxonomy" id="2547451"/>
    <lineage>
        <taxon>Bacteria</taxon>
        <taxon>Bacillati</taxon>
        <taxon>Cyanobacteriota</taxon>
        <taxon>Cyanophyceae</taxon>
        <taxon>Leptolyngbyales</taxon>
        <taxon>Leptolyngbyaceae</taxon>
        <taxon>Leptolyngbya group</taxon>
        <taxon>Leptolyngbya</taxon>
    </lineage>
</organism>
<name>A0AA96WN22_9CYAN</name>
<gene>
    <name evidence="4" type="ORF">HJG54_34095</name>
</gene>
<sequence>MLLTNEFLLNPRILEDVQILVVENDCDSRELYAILLENQGATVTTSGSIQDALSFLDWGVPDLLICEIRFLGESVYPLLQRIKSLRITGRKIPILVTSTCSPISLTQQLMVKVEAYLLKPIDIDDFVHQVWDLLLPSVRLVRKSEIVSSSC</sequence>
<dbReference type="EMBL" id="CP053587">
    <property type="protein sequence ID" value="WNZ27860.1"/>
    <property type="molecule type" value="Genomic_DNA"/>
</dbReference>